<accession>A0A8H3DFN7</accession>
<name>A0A8H3DFN7_9AGAM</name>
<feature type="compositionally biased region" description="Basic and acidic residues" evidence="1">
    <location>
        <begin position="60"/>
        <end position="74"/>
    </location>
</feature>
<protein>
    <submittedName>
        <fullName evidence="2">Uncharacterized protein</fullName>
    </submittedName>
</protein>
<dbReference type="Proteomes" id="UP000663861">
    <property type="component" value="Unassembled WGS sequence"/>
</dbReference>
<proteinExistence type="predicted"/>
<feature type="region of interest" description="Disordered" evidence="1">
    <location>
        <begin position="381"/>
        <end position="408"/>
    </location>
</feature>
<dbReference type="AlphaFoldDB" id="A0A8H3DFN7"/>
<evidence type="ECO:0000313" key="2">
    <source>
        <dbReference type="EMBL" id="CAE6526254.1"/>
    </source>
</evidence>
<reference evidence="2" key="1">
    <citation type="submission" date="2021-01" db="EMBL/GenBank/DDBJ databases">
        <authorList>
            <person name="Kaushik A."/>
        </authorList>
    </citation>
    <scope>NUCLEOTIDE SEQUENCE</scope>
    <source>
        <strain evidence="2">AG4-RS23</strain>
    </source>
</reference>
<evidence type="ECO:0000313" key="3">
    <source>
        <dbReference type="Proteomes" id="UP000663861"/>
    </source>
</evidence>
<comment type="caution">
    <text evidence="2">The sequence shown here is derived from an EMBL/GenBank/DDBJ whole genome shotgun (WGS) entry which is preliminary data.</text>
</comment>
<gene>
    <name evidence="2" type="ORF">RDB_LOCUS164882</name>
</gene>
<sequence length="676" mass="74190">MPSESGGNVSADPLQTSIRSIAKATDALARATAALAATAQAFAREASQSATSEGNDETDLERRSETDFEGDHAATESSNQVPDLDNGNGERESPPSIVDAEDQAKFGSVYADMDREALENPKEIKHSYRLLVDSEADVLLFVCALIDKRQRVICYMPCGNLALGAYKQLIESVTEATVYILNSSASLTWDQGYIDFIGSQCSVLLVPETLLPQHELEGENSWVIHVGWPASLVQYTNQQKTHRANKNILVAFSGDQLLYSSANSIINLTEPWPEDGASFRGSVSILRPLYEVILSEIPLDLKAQVYLDWIQLHAKHGSRRVEAWSPSVVVQRANVYLQEIWHWSGEHTGGYDTPMPEVSPDFVAQNDLQSAVIDRLLRVEEDDGDDDGDSEGPGPLPDFTPRSDPLPTHIGFQHTASHTYFTVDEEFDAIPLICFISQQYNKVICFLEGQGALGAHQQLFAQVAGRQAIFPSVPNNNQAVEEAVVQFLSSPLPAILLLAYNTTNLPSALAEGSIDCCLYWGFSVPLRQAKRNRALINCPTTIIILTTAQRQGRVLGNDIKKHPSIEIPFDLTENSILAPMRNKTKSVLMAKKKNIVKYLYTNRMYGVGSTPRSSLSAEDAARRVNQYAARVLLHGDIADGSETFPPLAERPPISKKVVEKFGLEPAVEAGLLTIGN</sequence>
<dbReference type="EMBL" id="CAJMWY010004276">
    <property type="protein sequence ID" value="CAE6526254.1"/>
    <property type="molecule type" value="Genomic_DNA"/>
</dbReference>
<feature type="compositionally biased region" description="Acidic residues" evidence="1">
    <location>
        <begin position="381"/>
        <end position="390"/>
    </location>
</feature>
<organism evidence="2 3">
    <name type="scientific">Rhizoctonia solani</name>
    <dbReference type="NCBI Taxonomy" id="456999"/>
    <lineage>
        <taxon>Eukaryota</taxon>
        <taxon>Fungi</taxon>
        <taxon>Dikarya</taxon>
        <taxon>Basidiomycota</taxon>
        <taxon>Agaricomycotina</taxon>
        <taxon>Agaricomycetes</taxon>
        <taxon>Cantharellales</taxon>
        <taxon>Ceratobasidiaceae</taxon>
        <taxon>Rhizoctonia</taxon>
    </lineage>
</organism>
<evidence type="ECO:0000256" key="1">
    <source>
        <dbReference type="SAM" id="MobiDB-lite"/>
    </source>
</evidence>
<feature type="region of interest" description="Disordered" evidence="1">
    <location>
        <begin position="41"/>
        <end position="99"/>
    </location>
</feature>